<gene>
    <name evidence="4" type="ORF">SAMN05661091_2710</name>
</gene>
<dbReference type="STRING" id="1313296.SAMN05661091_2710"/>
<protein>
    <submittedName>
        <fullName evidence="4">Prepilin-type N-terminal cleavage/methylation domain-containing protein</fullName>
    </submittedName>
</protein>
<keyword evidence="3" id="KW-0472">Membrane</keyword>
<evidence type="ECO:0000313" key="5">
    <source>
        <dbReference type="Proteomes" id="UP000192940"/>
    </source>
</evidence>
<dbReference type="GO" id="GO:0009986">
    <property type="term" value="C:cell surface"/>
    <property type="evidence" value="ECO:0007669"/>
    <property type="project" value="UniProtKB-SubCell"/>
</dbReference>
<dbReference type="InterPro" id="IPR012902">
    <property type="entry name" value="N_methyl_site"/>
</dbReference>
<keyword evidence="3" id="KW-0812">Transmembrane</keyword>
<dbReference type="NCBIfam" id="TIGR02532">
    <property type="entry name" value="IV_pilin_GFxxxE"/>
    <property type="match status" value="1"/>
</dbReference>
<dbReference type="GO" id="GO:0030420">
    <property type="term" value="P:establishment of competence for transformation"/>
    <property type="evidence" value="ECO:0007669"/>
    <property type="project" value="UniProtKB-KW"/>
</dbReference>
<dbReference type="AlphaFoldDB" id="A0A1X7HF27"/>
<proteinExistence type="predicted"/>
<feature type="transmembrane region" description="Helical" evidence="3">
    <location>
        <begin position="12"/>
        <end position="34"/>
    </location>
</feature>
<reference evidence="4 5" key="1">
    <citation type="submission" date="2017-04" db="EMBL/GenBank/DDBJ databases">
        <authorList>
            <person name="Afonso C.L."/>
            <person name="Miller P.J."/>
            <person name="Scott M.A."/>
            <person name="Spackman E."/>
            <person name="Goraichik I."/>
            <person name="Dimitrov K.M."/>
            <person name="Suarez D.L."/>
            <person name="Swayne D.E."/>
        </authorList>
    </citation>
    <scope>NUCLEOTIDE SEQUENCE [LARGE SCALE GENOMIC DNA]</scope>
    <source>
        <strain evidence="4 5">N3/975</strain>
    </source>
</reference>
<evidence type="ECO:0000313" key="4">
    <source>
        <dbReference type="EMBL" id="SMF84838.1"/>
    </source>
</evidence>
<evidence type="ECO:0000256" key="1">
    <source>
        <dbReference type="ARBA" id="ARBA00004241"/>
    </source>
</evidence>
<evidence type="ECO:0000256" key="2">
    <source>
        <dbReference type="ARBA" id="ARBA00023287"/>
    </source>
</evidence>
<organism evidence="4 5">
    <name type="scientific">Paenibacillus uliginis N3/975</name>
    <dbReference type="NCBI Taxonomy" id="1313296"/>
    <lineage>
        <taxon>Bacteria</taxon>
        <taxon>Bacillati</taxon>
        <taxon>Bacillota</taxon>
        <taxon>Bacilli</taxon>
        <taxon>Bacillales</taxon>
        <taxon>Paenibacillaceae</taxon>
        <taxon>Paenibacillus</taxon>
    </lineage>
</organism>
<accession>A0A1X7HF27</accession>
<keyword evidence="5" id="KW-1185">Reference proteome</keyword>
<dbReference type="EMBL" id="LT840184">
    <property type="protein sequence ID" value="SMF84838.1"/>
    <property type="molecule type" value="Genomic_DNA"/>
</dbReference>
<sequence length="186" mass="20768">MQSWKLNQKGLTLFELLASIVLLTIVASLAFSAYKFGVNAFQRANEKSELQDEVRIASHVITSKTRFASEVELLSDCPATFKPGFNYICINQKNGRSIEEHVYDTASASHVTHKIVTENLKDPITYTVEFGKTSSSILAYKIISNKNQQRFEVNSEVSLLNIELNKKTITTVGTSSFFALAYKESA</sequence>
<name>A0A1X7HF27_9BACL</name>
<keyword evidence="3" id="KW-1133">Transmembrane helix</keyword>
<evidence type="ECO:0000256" key="3">
    <source>
        <dbReference type="SAM" id="Phobius"/>
    </source>
</evidence>
<keyword evidence="2" id="KW-0178">Competence</keyword>
<dbReference type="Proteomes" id="UP000192940">
    <property type="component" value="Chromosome I"/>
</dbReference>
<dbReference type="Pfam" id="PF07963">
    <property type="entry name" value="N_methyl"/>
    <property type="match status" value="1"/>
</dbReference>
<comment type="subcellular location">
    <subcellularLocation>
        <location evidence="1">Cell surface</location>
    </subcellularLocation>
</comment>